<dbReference type="Proteomes" id="UP000018851">
    <property type="component" value="Chromosome"/>
</dbReference>
<dbReference type="InterPro" id="IPR058067">
    <property type="entry name" value="CC_3452-like"/>
</dbReference>
<dbReference type="PATRIC" id="fig|1123269.5.peg.1420"/>
<dbReference type="EMBL" id="CP006644">
    <property type="protein sequence ID" value="AHE53190.1"/>
    <property type="molecule type" value="Genomic_DNA"/>
</dbReference>
<dbReference type="HOGENOM" id="CLU_2275658_0_0_5"/>
<gene>
    <name evidence="2" type="ORF">NX02_07320</name>
</gene>
<sequence length="102" mass="10404">MVRMISLAAAGCLAAAAMPAWAGTAGEVRFADGVAVPEKVVVEDRLWRCAERQCSGPGETCGVAMMRACKTLARSVGTVASYRVGVAGLEADALLTCNAAAD</sequence>
<feature type="chain" id="PRO_5004785057" description="SRCR domain-containing protein" evidence="1">
    <location>
        <begin position="23"/>
        <end position="102"/>
    </location>
</feature>
<evidence type="ECO:0000256" key="1">
    <source>
        <dbReference type="SAM" id="SignalP"/>
    </source>
</evidence>
<dbReference type="KEGG" id="ssan:NX02_07320"/>
<evidence type="ECO:0008006" key="4">
    <source>
        <dbReference type="Google" id="ProtNLM"/>
    </source>
</evidence>
<accession>W0ABY6</accession>
<name>W0ABY6_9SPHN</name>
<protein>
    <recommendedName>
        <fullName evidence="4">SRCR domain-containing protein</fullName>
    </recommendedName>
</protein>
<keyword evidence="3" id="KW-1185">Reference proteome</keyword>
<dbReference type="OrthoDB" id="7597305at2"/>
<organism evidence="2 3">
    <name type="scientific">Sphingomonas sanxanigenens DSM 19645 = NX02</name>
    <dbReference type="NCBI Taxonomy" id="1123269"/>
    <lineage>
        <taxon>Bacteria</taxon>
        <taxon>Pseudomonadati</taxon>
        <taxon>Pseudomonadota</taxon>
        <taxon>Alphaproteobacteria</taxon>
        <taxon>Sphingomonadales</taxon>
        <taxon>Sphingomonadaceae</taxon>
        <taxon>Sphingomonas</taxon>
    </lineage>
</organism>
<evidence type="ECO:0000313" key="2">
    <source>
        <dbReference type="EMBL" id="AHE53190.1"/>
    </source>
</evidence>
<dbReference type="RefSeq" id="WP_025291458.1">
    <property type="nucleotide sequence ID" value="NZ_CP006644.1"/>
</dbReference>
<dbReference type="NCBIfam" id="NF047636">
    <property type="entry name" value="CC_3452_fam"/>
    <property type="match status" value="1"/>
</dbReference>
<evidence type="ECO:0000313" key="3">
    <source>
        <dbReference type="Proteomes" id="UP000018851"/>
    </source>
</evidence>
<reference evidence="2 3" key="1">
    <citation type="submission" date="2013-07" db="EMBL/GenBank/DDBJ databases">
        <title>Completed genome of Sphingomonas sanxanigenens NX02.</title>
        <authorList>
            <person name="Ma T."/>
            <person name="Huang H."/>
            <person name="Wu M."/>
            <person name="Li X."/>
            <person name="Li G."/>
        </authorList>
    </citation>
    <scope>NUCLEOTIDE SEQUENCE [LARGE SCALE GENOMIC DNA]</scope>
    <source>
        <strain evidence="2 3">NX02</strain>
    </source>
</reference>
<dbReference type="InterPro" id="IPR058513">
    <property type="entry name" value="DUF8200"/>
</dbReference>
<keyword evidence="1" id="KW-0732">Signal</keyword>
<dbReference type="AlphaFoldDB" id="W0ABY6"/>
<dbReference type="Pfam" id="PF26624">
    <property type="entry name" value="DUF8200"/>
    <property type="match status" value="1"/>
</dbReference>
<feature type="signal peptide" evidence="1">
    <location>
        <begin position="1"/>
        <end position="22"/>
    </location>
</feature>
<proteinExistence type="predicted"/>